<dbReference type="EMBL" id="VIWP01000002">
    <property type="protein sequence ID" value="TWF56898.1"/>
    <property type="molecule type" value="Genomic_DNA"/>
</dbReference>
<organism evidence="1 2">
    <name type="scientific">Neorhizobium alkalisoli</name>
    <dbReference type="NCBI Taxonomy" id="528178"/>
    <lineage>
        <taxon>Bacteria</taxon>
        <taxon>Pseudomonadati</taxon>
        <taxon>Pseudomonadota</taxon>
        <taxon>Alphaproteobacteria</taxon>
        <taxon>Hyphomicrobiales</taxon>
        <taxon>Rhizobiaceae</taxon>
        <taxon>Rhizobium/Agrobacterium group</taxon>
        <taxon>Neorhizobium</taxon>
    </lineage>
</organism>
<sequence>MRKQIRSQPVEVISLTDAIGFFSWNVQENKVYSDKVFAYVYGVDPHMLASGAPIELVLKNIDDGDLQRVAKALHETIITGEPCNQSYGITHPDGRKITVTGQGRCLRDGAGVPSIYTGSVVAAERGNEIGPSDPLESHCLQALNIAKSRRHALAARYLSSALNALGRKVDF</sequence>
<dbReference type="RefSeq" id="WP_145634920.1">
    <property type="nucleotide sequence ID" value="NZ_VIWP01000002.1"/>
</dbReference>
<dbReference type="AlphaFoldDB" id="A0A561R2Q3"/>
<protein>
    <recommendedName>
        <fullName evidence="3">PAS domain-containing protein</fullName>
    </recommendedName>
</protein>
<dbReference type="InterPro" id="IPR035965">
    <property type="entry name" value="PAS-like_dom_sf"/>
</dbReference>
<dbReference type="Proteomes" id="UP000320653">
    <property type="component" value="Unassembled WGS sequence"/>
</dbReference>
<evidence type="ECO:0000313" key="1">
    <source>
        <dbReference type="EMBL" id="TWF56898.1"/>
    </source>
</evidence>
<dbReference type="SUPFAM" id="SSF55785">
    <property type="entry name" value="PYP-like sensor domain (PAS domain)"/>
    <property type="match status" value="1"/>
</dbReference>
<evidence type="ECO:0000313" key="2">
    <source>
        <dbReference type="Proteomes" id="UP000320653"/>
    </source>
</evidence>
<proteinExistence type="predicted"/>
<comment type="caution">
    <text evidence="1">The sequence shown here is derived from an EMBL/GenBank/DDBJ whole genome shotgun (WGS) entry which is preliminary data.</text>
</comment>
<dbReference type="OrthoDB" id="7905807at2"/>
<accession>A0A561R2Q3</accession>
<gene>
    <name evidence="1" type="ORF">FHW37_102537</name>
</gene>
<name>A0A561R2Q3_9HYPH</name>
<evidence type="ECO:0008006" key="3">
    <source>
        <dbReference type="Google" id="ProtNLM"/>
    </source>
</evidence>
<reference evidence="1 2" key="1">
    <citation type="submission" date="2019-06" db="EMBL/GenBank/DDBJ databases">
        <title>Sorghum-associated microbial communities from plants grown in Nebraska, USA.</title>
        <authorList>
            <person name="Schachtman D."/>
        </authorList>
    </citation>
    <scope>NUCLEOTIDE SEQUENCE [LARGE SCALE GENOMIC DNA]</scope>
    <source>
        <strain evidence="1 2">1225</strain>
    </source>
</reference>
<dbReference type="Gene3D" id="3.30.450.20">
    <property type="entry name" value="PAS domain"/>
    <property type="match status" value="1"/>
</dbReference>
<keyword evidence="2" id="KW-1185">Reference proteome</keyword>